<dbReference type="RefSeq" id="WP_220230537.1">
    <property type="nucleotide sequence ID" value="NZ_JAICBX010000004.1"/>
</dbReference>
<reference evidence="3" key="1">
    <citation type="submission" date="2021-08" db="EMBL/GenBank/DDBJ databases">
        <title>Hoeflea bacterium WL0058 sp. nov., isolated from the sediment.</title>
        <authorList>
            <person name="Wang L."/>
            <person name="Zhang D."/>
        </authorList>
    </citation>
    <scope>NUCLEOTIDE SEQUENCE</scope>
    <source>
        <strain evidence="3">WL0058</strain>
    </source>
</reference>
<comment type="similarity">
    <text evidence="1 2">Belongs to the RNase T2 family.</text>
</comment>
<evidence type="ECO:0000256" key="1">
    <source>
        <dbReference type="ARBA" id="ARBA00007469"/>
    </source>
</evidence>
<protein>
    <submittedName>
        <fullName evidence="3">Uncharacterized protein</fullName>
    </submittedName>
</protein>
<comment type="caution">
    <text evidence="3">The sequence shown here is derived from an EMBL/GenBank/DDBJ whole genome shotgun (WGS) entry which is preliminary data.</text>
</comment>
<dbReference type="Pfam" id="PF00445">
    <property type="entry name" value="Ribonuclease_T2"/>
    <property type="match status" value="1"/>
</dbReference>
<dbReference type="GO" id="GO:0003723">
    <property type="term" value="F:RNA binding"/>
    <property type="evidence" value="ECO:0007669"/>
    <property type="project" value="InterPro"/>
</dbReference>
<dbReference type="InterPro" id="IPR036430">
    <property type="entry name" value="RNase_T2-like_sf"/>
</dbReference>
<dbReference type="PANTHER" id="PTHR11240:SF22">
    <property type="entry name" value="RIBONUCLEASE T2"/>
    <property type="match status" value="1"/>
</dbReference>
<dbReference type="PANTHER" id="PTHR11240">
    <property type="entry name" value="RIBONUCLEASE T2"/>
    <property type="match status" value="1"/>
</dbReference>
<dbReference type="InterPro" id="IPR001568">
    <property type="entry name" value="RNase_T2-like"/>
</dbReference>
<evidence type="ECO:0000313" key="4">
    <source>
        <dbReference type="Proteomes" id="UP001196509"/>
    </source>
</evidence>
<dbReference type="SUPFAM" id="SSF55895">
    <property type="entry name" value="Ribonuclease Rh-like"/>
    <property type="match status" value="1"/>
</dbReference>
<dbReference type="EMBL" id="JAICBX010000004">
    <property type="protein sequence ID" value="MBW8639835.1"/>
    <property type="molecule type" value="Genomic_DNA"/>
</dbReference>
<organism evidence="3 4">
    <name type="scientific">Flavimaribacter sediminis</name>
    <dbReference type="NCBI Taxonomy" id="2865987"/>
    <lineage>
        <taxon>Bacteria</taxon>
        <taxon>Pseudomonadati</taxon>
        <taxon>Pseudomonadota</taxon>
        <taxon>Alphaproteobacteria</taxon>
        <taxon>Hyphomicrobiales</taxon>
        <taxon>Rhizobiaceae</taxon>
        <taxon>Flavimaribacter</taxon>
    </lineage>
</organism>
<sequence>MGLSAGLLTVAAACVIFSVFVVDTQSSATMRRSEEAALSKSSVFTLNWAPAFCKTDPENEGCSSGRLARLGDQLIIHGLWPQPYENDYCEVPEKEKLAAEHGHLDQLPPVDIAQPMFDRLLPHYSRKENLAYEWLKHGSCSGVGQDEYFEDIEDLFGQVSGVLEPLFRDAAGGMLKVETIQEKLDATLGHRAGSRFKLVCGKAHGISGDVIVEAELSLPRVEDLRRDGALKPLKDLLTHAPRIEAGCPEGLVVASES</sequence>
<accession>A0AAE2ZS64</accession>
<dbReference type="Proteomes" id="UP001196509">
    <property type="component" value="Unassembled WGS sequence"/>
</dbReference>
<dbReference type="AlphaFoldDB" id="A0AAE2ZS64"/>
<dbReference type="GO" id="GO:0033897">
    <property type="term" value="F:ribonuclease T2 activity"/>
    <property type="evidence" value="ECO:0007669"/>
    <property type="project" value="InterPro"/>
</dbReference>
<proteinExistence type="inferred from homology"/>
<gene>
    <name evidence="3" type="ORF">K1W69_21755</name>
</gene>
<evidence type="ECO:0000256" key="2">
    <source>
        <dbReference type="RuleBase" id="RU004328"/>
    </source>
</evidence>
<keyword evidence="4" id="KW-1185">Reference proteome</keyword>
<evidence type="ECO:0000313" key="3">
    <source>
        <dbReference type="EMBL" id="MBW8639835.1"/>
    </source>
</evidence>
<dbReference type="Gene3D" id="3.90.730.10">
    <property type="entry name" value="Ribonuclease T2-like"/>
    <property type="match status" value="1"/>
</dbReference>
<name>A0AAE2ZS64_9HYPH</name>